<name>A0A5C4JSW3_9HYPH</name>
<dbReference type="InterPro" id="IPR005119">
    <property type="entry name" value="LysR_subst-bd"/>
</dbReference>
<evidence type="ECO:0000256" key="2">
    <source>
        <dbReference type="ARBA" id="ARBA00023015"/>
    </source>
</evidence>
<evidence type="ECO:0000256" key="1">
    <source>
        <dbReference type="ARBA" id="ARBA00009437"/>
    </source>
</evidence>
<accession>A0A5C4JSW3</accession>
<dbReference type="InterPro" id="IPR050176">
    <property type="entry name" value="LTTR"/>
</dbReference>
<evidence type="ECO:0000259" key="5">
    <source>
        <dbReference type="PROSITE" id="PS50931"/>
    </source>
</evidence>
<keyword evidence="3" id="KW-0238">DNA-binding</keyword>
<keyword evidence="7" id="KW-1185">Reference proteome</keyword>
<dbReference type="InterPro" id="IPR036388">
    <property type="entry name" value="WH-like_DNA-bd_sf"/>
</dbReference>
<sequence length="297" mass="32475">MDWDHLRVFLAVARHGQFLAAARALALNHATVSRRINALEEALGEPLFERTPAGSALTEAGERLLAVAERVETEILGIAEDTRARGARLAGTVRVGAPDGLGTYFLAGELGRLQEEHPALIVELVPLPRTFSLSKREADLAITLDPPEEGRLVVSKLTDYTLGVYAARSYLERFGTPDDEHALVGHVAVTGVEDYAYASSLNYANHLGRSAGRLFRCAGVAGQVEAVRAGIGIGILHDFVVRDSPGLASILPDIRFRRSYYLLSHPDTGNLARIALVRAFLSRRFREERRRFIADEA</sequence>
<dbReference type="Gene3D" id="1.10.10.10">
    <property type="entry name" value="Winged helix-like DNA-binding domain superfamily/Winged helix DNA-binding domain"/>
    <property type="match status" value="1"/>
</dbReference>
<dbReference type="PANTHER" id="PTHR30579">
    <property type="entry name" value="TRANSCRIPTIONAL REGULATOR"/>
    <property type="match status" value="1"/>
</dbReference>
<dbReference type="RefSeq" id="WP_138747976.1">
    <property type="nucleotide sequence ID" value="NZ_VCLB01000004.1"/>
</dbReference>
<dbReference type="OrthoDB" id="9787460at2"/>
<comment type="caution">
    <text evidence="6">The sequence shown here is derived from an EMBL/GenBank/DDBJ whole genome shotgun (WGS) entry which is preliminary data.</text>
</comment>
<keyword evidence="2" id="KW-0805">Transcription regulation</keyword>
<dbReference type="AlphaFoldDB" id="A0A5C4JSW3"/>
<evidence type="ECO:0000256" key="4">
    <source>
        <dbReference type="ARBA" id="ARBA00023163"/>
    </source>
</evidence>
<organism evidence="6 7">
    <name type="scientific">Martelella lutilitoris</name>
    <dbReference type="NCBI Taxonomy" id="2583532"/>
    <lineage>
        <taxon>Bacteria</taxon>
        <taxon>Pseudomonadati</taxon>
        <taxon>Pseudomonadota</taxon>
        <taxon>Alphaproteobacteria</taxon>
        <taxon>Hyphomicrobiales</taxon>
        <taxon>Aurantimonadaceae</taxon>
        <taxon>Martelella</taxon>
    </lineage>
</organism>
<reference evidence="6 7" key="2">
    <citation type="submission" date="2019-06" db="EMBL/GenBank/DDBJ databases">
        <title>Martelella lutilitoris sp. nov., isolated from a tidal mudflat.</title>
        <authorList>
            <person name="Kim Y.-J."/>
        </authorList>
    </citation>
    <scope>NUCLEOTIDE SEQUENCE [LARGE SCALE GENOMIC DNA]</scope>
    <source>
        <strain evidence="6 7">GH2-6</strain>
    </source>
</reference>
<dbReference type="SUPFAM" id="SSF46785">
    <property type="entry name" value="Winged helix' DNA-binding domain"/>
    <property type="match status" value="1"/>
</dbReference>
<dbReference type="InterPro" id="IPR000847">
    <property type="entry name" value="LysR_HTH_N"/>
</dbReference>
<comment type="similarity">
    <text evidence="1">Belongs to the LysR transcriptional regulatory family.</text>
</comment>
<dbReference type="Pfam" id="PF00126">
    <property type="entry name" value="HTH_1"/>
    <property type="match status" value="1"/>
</dbReference>
<dbReference type="Gene3D" id="3.40.190.290">
    <property type="match status" value="1"/>
</dbReference>
<proteinExistence type="inferred from homology"/>
<dbReference type="Pfam" id="PF03466">
    <property type="entry name" value="LysR_substrate"/>
    <property type="match status" value="1"/>
</dbReference>
<dbReference type="FunFam" id="1.10.10.10:FF:000001">
    <property type="entry name" value="LysR family transcriptional regulator"/>
    <property type="match status" value="1"/>
</dbReference>
<evidence type="ECO:0000256" key="3">
    <source>
        <dbReference type="ARBA" id="ARBA00023125"/>
    </source>
</evidence>
<dbReference type="PRINTS" id="PR00039">
    <property type="entry name" value="HTHLYSR"/>
</dbReference>
<reference evidence="6 7" key="1">
    <citation type="submission" date="2019-05" db="EMBL/GenBank/DDBJ databases">
        <authorList>
            <person name="Lee S.D."/>
        </authorList>
    </citation>
    <scope>NUCLEOTIDE SEQUENCE [LARGE SCALE GENOMIC DNA]</scope>
    <source>
        <strain evidence="6 7">GH2-6</strain>
    </source>
</reference>
<gene>
    <name evidence="6" type="ORF">FF124_08010</name>
</gene>
<evidence type="ECO:0000313" key="7">
    <source>
        <dbReference type="Proteomes" id="UP000307874"/>
    </source>
</evidence>
<feature type="domain" description="HTH lysR-type" evidence="5">
    <location>
        <begin position="1"/>
        <end position="58"/>
    </location>
</feature>
<keyword evidence="4" id="KW-0804">Transcription</keyword>
<dbReference type="InterPro" id="IPR036390">
    <property type="entry name" value="WH_DNA-bd_sf"/>
</dbReference>
<dbReference type="GO" id="GO:0003677">
    <property type="term" value="F:DNA binding"/>
    <property type="evidence" value="ECO:0007669"/>
    <property type="project" value="UniProtKB-KW"/>
</dbReference>
<dbReference type="PROSITE" id="PS50931">
    <property type="entry name" value="HTH_LYSR"/>
    <property type="match status" value="1"/>
</dbReference>
<dbReference type="GO" id="GO:0003700">
    <property type="term" value="F:DNA-binding transcription factor activity"/>
    <property type="evidence" value="ECO:0007669"/>
    <property type="project" value="InterPro"/>
</dbReference>
<dbReference type="EMBL" id="VCLB01000004">
    <property type="protein sequence ID" value="TNB48271.1"/>
    <property type="molecule type" value="Genomic_DNA"/>
</dbReference>
<protein>
    <submittedName>
        <fullName evidence="6">LysR family transcriptional regulator</fullName>
    </submittedName>
</protein>
<dbReference type="SUPFAM" id="SSF53850">
    <property type="entry name" value="Periplasmic binding protein-like II"/>
    <property type="match status" value="1"/>
</dbReference>
<evidence type="ECO:0000313" key="6">
    <source>
        <dbReference type="EMBL" id="TNB48271.1"/>
    </source>
</evidence>
<dbReference type="PANTHER" id="PTHR30579:SF3">
    <property type="entry name" value="TRANSCRIPTIONAL REGULATORY PROTEIN"/>
    <property type="match status" value="1"/>
</dbReference>
<dbReference type="Proteomes" id="UP000307874">
    <property type="component" value="Unassembled WGS sequence"/>
</dbReference>